<proteinExistence type="predicted"/>
<evidence type="ECO:0000313" key="3">
    <source>
        <dbReference type="Proteomes" id="UP000683360"/>
    </source>
</evidence>
<evidence type="ECO:0000313" key="2">
    <source>
        <dbReference type="EMBL" id="CAG2229000.1"/>
    </source>
</evidence>
<gene>
    <name evidence="2" type="ORF">MEDL_41912</name>
</gene>
<dbReference type="EMBL" id="CAJPWZ010002014">
    <property type="protein sequence ID" value="CAG2229000.1"/>
    <property type="molecule type" value="Genomic_DNA"/>
</dbReference>
<comment type="caution">
    <text evidence="2">The sequence shown here is derived from an EMBL/GenBank/DDBJ whole genome shotgun (WGS) entry which is preliminary data.</text>
</comment>
<organism evidence="2 3">
    <name type="scientific">Mytilus edulis</name>
    <name type="common">Blue mussel</name>
    <dbReference type="NCBI Taxonomy" id="6550"/>
    <lineage>
        <taxon>Eukaryota</taxon>
        <taxon>Metazoa</taxon>
        <taxon>Spiralia</taxon>
        <taxon>Lophotrochozoa</taxon>
        <taxon>Mollusca</taxon>
        <taxon>Bivalvia</taxon>
        <taxon>Autobranchia</taxon>
        <taxon>Pteriomorphia</taxon>
        <taxon>Mytilida</taxon>
        <taxon>Mytiloidea</taxon>
        <taxon>Mytilidae</taxon>
        <taxon>Mytilinae</taxon>
        <taxon>Mytilus</taxon>
    </lineage>
</organism>
<sequence length="249" mass="28337">MLKYNVKVSSYNVKVPSYNVKVSSYNVKVPSYNVKVPSYNVKVPSSYNVKVPSYNEINCMCSFPCNWQKRTFYNEAAGLDLFVPNAYQLNVAPDTVIECLIREGPFIVGRRAGNVYRCIKINDVCEDSFVVIQTPLIKLDYPPNLCDICTPGNLTSKPQVWVAKENTYLGCDVPKNCPVQHRTDIQCNGCEKNQPNDDIACSTCKKEERKKWEYQRKYSGEMKKSTYGSYSGEKKKSTYGSFSRSSYRG</sequence>
<dbReference type="Proteomes" id="UP000683360">
    <property type="component" value="Unassembled WGS sequence"/>
</dbReference>
<feature type="region of interest" description="Disordered" evidence="1">
    <location>
        <begin position="224"/>
        <end position="249"/>
    </location>
</feature>
<reference evidence="2" key="1">
    <citation type="submission" date="2021-03" db="EMBL/GenBank/DDBJ databases">
        <authorList>
            <person name="Bekaert M."/>
        </authorList>
    </citation>
    <scope>NUCLEOTIDE SEQUENCE</scope>
</reference>
<feature type="compositionally biased region" description="Polar residues" evidence="1">
    <location>
        <begin position="238"/>
        <end position="249"/>
    </location>
</feature>
<name>A0A8S3T5U2_MYTED</name>
<accession>A0A8S3T5U2</accession>
<evidence type="ECO:0000256" key="1">
    <source>
        <dbReference type="SAM" id="MobiDB-lite"/>
    </source>
</evidence>
<keyword evidence="3" id="KW-1185">Reference proteome</keyword>
<dbReference type="OrthoDB" id="10294632at2759"/>
<protein>
    <submittedName>
        <fullName evidence="2">Uncharacterized protein</fullName>
    </submittedName>
</protein>
<dbReference type="AlphaFoldDB" id="A0A8S3T5U2"/>